<feature type="DNA-binding region" description="OmpR/PhoB-type" evidence="2">
    <location>
        <begin position="4"/>
        <end position="101"/>
    </location>
</feature>
<accession>A0A017HG65</accession>
<dbReference type="SUPFAM" id="SSF46894">
    <property type="entry name" value="C-terminal effector domain of the bipartite response regulators"/>
    <property type="match status" value="1"/>
</dbReference>
<dbReference type="GO" id="GO:0003677">
    <property type="term" value="F:DNA binding"/>
    <property type="evidence" value="ECO:0007669"/>
    <property type="project" value="UniProtKB-UniRule"/>
</dbReference>
<dbReference type="PROSITE" id="PS51755">
    <property type="entry name" value="OMPR_PHOB"/>
    <property type="match status" value="1"/>
</dbReference>
<dbReference type="SMART" id="SM00862">
    <property type="entry name" value="Trans_reg_C"/>
    <property type="match status" value="1"/>
</dbReference>
<evidence type="ECO:0000256" key="2">
    <source>
        <dbReference type="PROSITE-ProRule" id="PRU01091"/>
    </source>
</evidence>
<evidence type="ECO:0000313" key="4">
    <source>
        <dbReference type="EMBL" id="EYD72789.1"/>
    </source>
</evidence>
<name>A0A017HG65_9RHOB</name>
<evidence type="ECO:0000313" key="5">
    <source>
        <dbReference type="Proteomes" id="UP000025047"/>
    </source>
</evidence>
<keyword evidence="4" id="KW-0456">Lyase</keyword>
<keyword evidence="5" id="KW-1185">Reference proteome</keyword>
<dbReference type="GO" id="GO:0000160">
    <property type="term" value="P:phosphorelay signal transduction system"/>
    <property type="evidence" value="ECO:0007669"/>
    <property type="project" value="InterPro"/>
</dbReference>
<dbReference type="Proteomes" id="UP000025047">
    <property type="component" value="Unassembled WGS sequence"/>
</dbReference>
<dbReference type="InterPro" id="IPR016032">
    <property type="entry name" value="Sig_transdc_resp-reg_C-effctor"/>
</dbReference>
<evidence type="ECO:0000256" key="1">
    <source>
        <dbReference type="ARBA" id="ARBA00023125"/>
    </source>
</evidence>
<dbReference type="PATRIC" id="fig|1122180.6.peg.1570"/>
<dbReference type="Gene3D" id="1.10.10.10">
    <property type="entry name" value="Winged helix-like DNA-binding domain superfamily/Winged helix DNA-binding domain"/>
    <property type="match status" value="1"/>
</dbReference>
<feature type="domain" description="OmpR/PhoB-type" evidence="3">
    <location>
        <begin position="4"/>
        <end position="101"/>
    </location>
</feature>
<keyword evidence="1 2" id="KW-0238">DNA-binding</keyword>
<dbReference type="GO" id="GO:0004016">
    <property type="term" value="F:adenylate cyclase activity"/>
    <property type="evidence" value="ECO:0007669"/>
    <property type="project" value="UniProtKB-EC"/>
</dbReference>
<dbReference type="AlphaFoldDB" id="A0A017HG65"/>
<comment type="caution">
    <text evidence="4">The sequence shown here is derived from an EMBL/GenBank/DDBJ whole genome shotgun (WGS) entry which is preliminary data.</text>
</comment>
<dbReference type="Pfam" id="PF13432">
    <property type="entry name" value="TPR_16"/>
    <property type="match status" value="1"/>
</dbReference>
<dbReference type="Pfam" id="PF00486">
    <property type="entry name" value="Trans_reg_C"/>
    <property type="match status" value="1"/>
</dbReference>
<dbReference type="STRING" id="1122180.Lokhon_01594"/>
<dbReference type="InterPro" id="IPR011990">
    <property type="entry name" value="TPR-like_helical_dom_sf"/>
</dbReference>
<protein>
    <submittedName>
        <fullName evidence="4">Adenylate cyclase</fullName>
        <ecNumber evidence="4">4.6.1.1</ecNumber>
    </submittedName>
</protein>
<dbReference type="InterPro" id="IPR001867">
    <property type="entry name" value="OmpR/PhoB-type_DNA-bd"/>
</dbReference>
<dbReference type="CDD" id="cd00383">
    <property type="entry name" value="trans_reg_C"/>
    <property type="match status" value="1"/>
</dbReference>
<dbReference type="eggNOG" id="COG3710">
    <property type="taxonomic scope" value="Bacteria"/>
</dbReference>
<reference evidence="4 5" key="1">
    <citation type="submission" date="2013-03" db="EMBL/GenBank/DDBJ databases">
        <authorList>
            <person name="Fiebig A."/>
            <person name="Goeker M."/>
            <person name="Klenk H.-P.P."/>
        </authorList>
    </citation>
    <scope>NUCLEOTIDE SEQUENCE [LARGE SCALE GENOMIC DNA]</scope>
    <source>
        <strain evidence="4 5">DSM 17492</strain>
    </source>
</reference>
<dbReference type="SUPFAM" id="SSF48452">
    <property type="entry name" value="TPR-like"/>
    <property type="match status" value="1"/>
</dbReference>
<dbReference type="EC" id="4.6.1.1" evidence="4"/>
<dbReference type="GO" id="GO:0006355">
    <property type="term" value="P:regulation of DNA-templated transcription"/>
    <property type="evidence" value="ECO:0007669"/>
    <property type="project" value="InterPro"/>
</dbReference>
<dbReference type="EMBL" id="APGJ01000004">
    <property type="protein sequence ID" value="EYD72789.1"/>
    <property type="molecule type" value="Genomic_DNA"/>
</dbReference>
<dbReference type="eggNOG" id="COG0457">
    <property type="taxonomic scope" value="Bacteria"/>
</dbReference>
<evidence type="ECO:0000259" key="3">
    <source>
        <dbReference type="PROSITE" id="PS51755"/>
    </source>
</evidence>
<organism evidence="4 5">
    <name type="scientific">Limimaricola hongkongensis DSM 17492</name>
    <dbReference type="NCBI Taxonomy" id="1122180"/>
    <lineage>
        <taxon>Bacteria</taxon>
        <taxon>Pseudomonadati</taxon>
        <taxon>Pseudomonadota</taxon>
        <taxon>Alphaproteobacteria</taxon>
        <taxon>Rhodobacterales</taxon>
        <taxon>Paracoccaceae</taxon>
        <taxon>Limimaricola</taxon>
    </lineage>
</organism>
<gene>
    <name evidence="4" type="ORF">Lokhon_01594</name>
</gene>
<dbReference type="HOGENOM" id="CLU_701848_0_0_5"/>
<sequence length="405" mass="43829">MEACETIRIGDIVLNPKRGRLVDETGAERVLRAKSFRVLELLLARRGELVAKDDLLRDAWPDVIVSDDSLAQCISDIRRALGPRGAALLRTVPRRGYVLEKETGNAPPDNRPQRTVRLGAAVVVAVVLVGLGWLTKPAEPDASPVMQGRAIAAETLLDGRNWQRREDNEQARALLEAAVADDPDDAVAWADLGLTYWLEVQHLAWGGGRREMARAIEMVKRAVARGGGSDAHRLLAEMRLLSPFPEMRSPVDALANARAAVTIEPDEADNLAVLAHVLALTGHGAEAVGHIEQALRLDPTPPGWYRQVAGLSYLVSQEPARAAEAFGALHGAGTFTGTRWWPGWLLASSLAQAGRTDEAAAIIQAAEGRRPESSIAAVAQSLDGWSDRDSRERFLDGLRRAGLPD</sequence>
<dbReference type="InterPro" id="IPR036388">
    <property type="entry name" value="WH-like_DNA-bd_sf"/>
</dbReference>
<dbReference type="Gene3D" id="1.25.40.10">
    <property type="entry name" value="Tetratricopeptide repeat domain"/>
    <property type="match status" value="1"/>
</dbReference>
<proteinExistence type="predicted"/>